<protein>
    <submittedName>
        <fullName evidence="2">Uncharacterized protein</fullName>
    </submittedName>
</protein>
<proteinExistence type="predicted"/>
<evidence type="ECO:0000313" key="3">
    <source>
        <dbReference type="Proteomes" id="UP000663525"/>
    </source>
</evidence>
<dbReference type="AlphaFoldDB" id="A0A897MY63"/>
<sequence>MTDPGTAIADLTTPSVGTGLYVAVGYPHPTGHATDSDDRSVPSLREKRH</sequence>
<evidence type="ECO:0000256" key="1">
    <source>
        <dbReference type="SAM" id="MobiDB-lite"/>
    </source>
</evidence>
<organism evidence="2 3">
    <name type="scientific">Halapricum desulfuricans</name>
    <dbReference type="NCBI Taxonomy" id="2841257"/>
    <lineage>
        <taxon>Archaea</taxon>
        <taxon>Methanobacteriati</taxon>
        <taxon>Methanobacteriota</taxon>
        <taxon>Stenosarchaea group</taxon>
        <taxon>Halobacteria</taxon>
        <taxon>Halobacteriales</taxon>
        <taxon>Haloarculaceae</taxon>
        <taxon>Halapricum</taxon>
    </lineage>
</organism>
<feature type="region of interest" description="Disordered" evidence="1">
    <location>
        <begin position="26"/>
        <end position="49"/>
    </location>
</feature>
<evidence type="ECO:0000313" key="2">
    <source>
        <dbReference type="EMBL" id="QSG05397.1"/>
    </source>
</evidence>
<gene>
    <name evidence="2" type="ORF">HSR121_1050</name>
</gene>
<name>A0A897MY63_9EURY</name>
<reference evidence="2" key="1">
    <citation type="submission" date="2020-11" db="EMBL/GenBank/DDBJ databases">
        <title>Carbohydrate-dependent, anaerobic sulfur respiration: A novel catabolism in halophilic archaea.</title>
        <authorList>
            <person name="Sorokin D.Y."/>
            <person name="Messina E."/>
            <person name="Smedile F."/>
            <person name="La Cono V."/>
            <person name="Hallsworth J.E."/>
            <person name="Yakimov M.M."/>
        </authorList>
    </citation>
    <scope>NUCLEOTIDE SEQUENCE</scope>
    <source>
        <strain evidence="2">HSR12-1</strain>
    </source>
</reference>
<dbReference type="Proteomes" id="UP000663525">
    <property type="component" value="Chromosome"/>
</dbReference>
<accession>A0A897MY63</accession>
<dbReference type="EMBL" id="CP064787">
    <property type="protein sequence ID" value="QSG05397.1"/>
    <property type="molecule type" value="Genomic_DNA"/>
</dbReference>